<sequence length="275" mass="29603">MADASARRIVFTGASGGIGTMIRPLLAPLYPGLVLSDKVKPKDLLPSETFVAADLTKPDEVAAAVKGADSVIHLGGYSVEGPWDTILQANIIGCYNLFEAARQAGVKRVVFASSNHAVGFYPRKRKIGTDVTVRPDSRYGVSKAFGEALGALYADKHGMSVTCLRIGNVGPRPLDVRRLAIWISPEDIVQLIGIGLNHPDIRFEIVYGVSDNETSWWDNSRAQSLGYRPKGKSEDHRAHAEAEQAKIGPDPVGDLFQGGTFCASEFTNDVKRAGP</sequence>
<evidence type="ECO:0000256" key="4">
    <source>
        <dbReference type="SAM" id="MobiDB-lite"/>
    </source>
</evidence>
<dbReference type="SUPFAM" id="SSF51735">
    <property type="entry name" value="NAD(P)-binding Rossmann-fold domains"/>
    <property type="match status" value="1"/>
</dbReference>
<evidence type="ECO:0000256" key="1">
    <source>
        <dbReference type="ARBA" id="ARBA00007637"/>
    </source>
</evidence>
<dbReference type="PROSITE" id="PS00061">
    <property type="entry name" value="ADH_SHORT"/>
    <property type="match status" value="1"/>
</dbReference>
<evidence type="ECO:0000256" key="3">
    <source>
        <dbReference type="ARBA" id="ARBA00023027"/>
    </source>
</evidence>
<name>A0A512NN36_9HYPH</name>
<protein>
    <submittedName>
        <fullName evidence="6">UDP-glucose 4-epimerase</fullName>
    </submittedName>
</protein>
<keyword evidence="3" id="KW-0520">NAD</keyword>
<comment type="similarity">
    <text evidence="1">Belongs to the NAD(P)-dependent epimerase/dehydratase family.</text>
</comment>
<dbReference type="AlphaFoldDB" id="A0A512NN36"/>
<organism evidence="6 7">
    <name type="scientific">Reyranella soli</name>
    <dbReference type="NCBI Taxonomy" id="1230389"/>
    <lineage>
        <taxon>Bacteria</taxon>
        <taxon>Pseudomonadati</taxon>
        <taxon>Pseudomonadota</taxon>
        <taxon>Alphaproteobacteria</taxon>
        <taxon>Hyphomicrobiales</taxon>
        <taxon>Reyranellaceae</taxon>
        <taxon>Reyranella</taxon>
    </lineage>
</organism>
<evidence type="ECO:0000256" key="2">
    <source>
        <dbReference type="ARBA" id="ARBA00023002"/>
    </source>
</evidence>
<dbReference type="EMBL" id="BKAJ01000160">
    <property type="protein sequence ID" value="GEP60366.1"/>
    <property type="molecule type" value="Genomic_DNA"/>
</dbReference>
<dbReference type="Gene3D" id="3.40.50.720">
    <property type="entry name" value="NAD(P)-binding Rossmann-like Domain"/>
    <property type="match status" value="1"/>
</dbReference>
<proteinExistence type="inferred from homology"/>
<dbReference type="PANTHER" id="PTHR43103">
    <property type="entry name" value="NUCLEOSIDE-DIPHOSPHATE-SUGAR EPIMERASE"/>
    <property type="match status" value="1"/>
</dbReference>
<dbReference type="Pfam" id="PF01370">
    <property type="entry name" value="Epimerase"/>
    <property type="match status" value="1"/>
</dbReference>
<keyword evidence="7" id="KW-1185">Reference proteome</keyword>
<reference evidence="6 7" key="1">
    <citation type="submission" date="2019-07" db="EMBL/GenBank/DDBJ databases">
        <title>Whole genome shotgun sequence of Reyranella soli NBRC 108950.</title>
        <authorList>
            <person name="Hosoyama A."/>
            <person name="Uohara A."/>
            <person name="Ohji S."/>
            <person name="Ichikawa N."/>
        </authorList>
    </citation>
    <scope>NUCLEOTIDE SEQUENCE [LARGE SCALE GENOMIC DNA]</scope>
    <source>
        <strain evidence="6 7">NBRC 108950</strain>
    </source>
</reference>
<feature type="domain" description="NAD-dependent epimerase/dehydratase" evidence="5">
    <location>
        <begin position="10"/>
        <end position="172"/>
    </location>
</feature>
<dbReference type="InterPro" id="IPR036291">
    <property type="entry name" value="NAD(P)-bd_dom_sf"/>
</dbReference>
<dbReference type="PANTHER" id="PTHR43103:SF5">
    <property type="entry name" value="4-EPIMERASE, PUTATIVE (AFU_ORTHOLOGUE AFUA_7G00360)-RELATED"/>
    <property type="match status" value="1"/>
</dbReference>
<dbReference type="RefSeq" id="WP_147155715.1">
    <property type="nucleotide sequence ID" value="NZ_BKAJ01000160.1"/>
</dbReference>
<keyword evidence="2" id="KW-0560">Oxidoreductase</keyword>
<dbReference type="Proteomes" id="UP000321058">
    <property type="component" value="Unassembled WGS sequence"/>
</dbReference>
<comment type="caution">
    <text evidence="6">The sequence shown here is derived from an EMBL/GenBank/DDBJ whole genome shotgun (WGS) entry which is preliminary data.</text>
</comment>
<accession>A0A512NN36</accession>
<gene>
    <name evidence="6" type="ORF">RSO01_75320</name>
</gene>
<evidence type="ECO:0000313" key="6">
    <source>
        <dbReference type="EMBL" id="GEP60366.1"/>
    </source>
</evidence>
<feature type="region of interest" description="Disordered" evidence="4">
    <location>
        <begin position="227"/>
        <end position="249"/>
    </location>
</feature>
<evidence type="ECO:0000313" key="7">
    <source>
        <dbReference type="Proteomes" id="UP000321058"/>
    </source>
</evidence>
<dbReference type="InterPro" id="IPR020904">
    <property type="entry name" value="Sc_DH/Rdtase_CS"/>
</dbReference>
<feature type="compositionally biased region" description="Basic and acidic residues" evidence="4">
    <location>
        <begin position="231"/>
        <end position="244"/>
    </location>
</feature>
<dbReference type="GO" id="GO:0016491">
    <property type="term" value="F:oxidoreductase activity"/>
    <property type="evidence" value="ECO:0007669"/>
    <property type="project" value="UniProtKB-KW"/>
</dbReference>
<dbReference type="InterPro" id="IPR001509">
    <property type="entry name" value="Epimerase_deHydtase"/>
</dbReference>
<evidence type="ECO:0000259" key="5">
    <source>
        <dbReference type="Pfam" id="PF01370"/>
    </source>
</evidence>
<dbReference type="OrthoDB" id="8770295at2"/>